<accession>A0ABV5M984</accession>
<proteinExistence type="predicted"/>
<evidence type="ECO:0000313" key="1">
    <source>
        <dbReference type="EMBL" id="MFB9445399.1"/>
    </source>
</evidence>
<dbReference type="EMBL" id="JBHMCA010000042">
    <property type="protein sequence ID" value="MFB9445399.1"/>
    <property type="molecule type" value="Genomic_DNA"/>
</dbReference>
<keyword evidence="2" id="KW-1185">Reference proteome</keyword>
<dbReference type="RefSeq" id="WP_223103764.1">
    <property type="nucleotide sequence ID" value="NZ_CP061913.1"/>
</dbReference>
<reference evidence="1 2" key="1">
    <citation type="submission" date="2024-09" db="EMBL/GenBank/DDBJ databases">
        <authorList>
            <person name="Sun Q."/>
            <person name="Mori K."/>
        </authorList>
    </citation>
    <scope>NUCLEOTIDE SEQUENCE [LARGE SCALE GENOMIC DNA]</scope>
    <source>
        <strain evidence="1 2">JCM 3307</strain>
    </source>
</reference>
<evidence type="ECO:0000313" key="2">
    <source>
        <dbReference type="Proteomes" id="UP001589608"/>
    </source>
</evidence>
<sequence>MDFSDPEIPAWFWLVIDAAGHRLDVLESWLMQQPKDVVVAYGQAYVVAAADLVEGYFADGVLVDADVWSEDSTEDLCTWVVGQGRELCARVASGDLPLSDAAQIYLGRVPGSVPWALDASGTTVVKSPWRIEGTVYWNRFDEELLAVLNSNEILFAGPPDVEPESLPSLP</sequence>
<dbReference type="Proteomes" id="UP001589608">
    <property type="component" value="Unassembled WGS sequence"/>
</dbReference>
<gene>
    <name evidence="1" type="ORF">ACFFTR_20180</name>
</gene>
<name>A0ABV5M984_9ACTN</name>
<comment type="caution">
    <text evidence="1">The sequence shown here is derived from an EMBL/GenBank/DDBJ whole genome shotgun (WGS) entry which is preliminary data.</text>
</comment>
<protein>
    <recommendedName>
        <fullName evidence="3">DUF4240 domain-containing protein</fullName>
    </recommendedName>
</protein>
<organism evidence="1 2">
    <name type="scientific">Dactylosporangium vinaceum</name>
    <dbReference type="NCBI Taxonomy" id="53362"/>
    <lineage>
        <taxon>Bacteria</taxon>
        <taxon>Bacillati</taxon>
        <taxon>Actinomycetota</taxon>
        <taxon>Actinomycetes</taxon>
        <taxon>Micromonosporales</taxon>
        <taxon>Micromonosporaceae</taxon>
        <taxon>Dactylosporangium</taxon>
    </lineage>
</organism>
<evidence type="ECO:0008006" key="3">
    <source>
        <dbReference type="Google" id="ProtNLM"/>
    </source>
</evidence>